<organism evidence="1 2">
    <name type="scientific">Araneus ventricosus</name>
    <name type="common">Orbweaver spider</name>
    <name type="synonym">Epeira ventricosa</name>
    <dbReference type="NCBI Taxonomy" id="182803"/>
    <lineage>
        <taxon>Eukaryota</taxon>
        <taxon>Metazoa</taxon>
        <taxon>Ecdysozoa</taxon>
        <taxon>Arthropoda</taxon>
        <taxon>Chelicerata</taxon>
        <taxon>Arachnida</taxon>
        <taxon>Araneae</taxon>
        <taxon>Araneomorphae</taxon>
        <taxon>Entelegynae</taxon>
        <taxon>Araneoidea</taxon>
        <taxon>Araneidae</taxon>
        <taxon>Araneus</taxon>
    </lineage>
</organism>
<name>A0A4Y2SWB7_ARAVE</name>
<sequence length="71" mass="8204">MPQIQANLEDQRRQQMKLRPHKCYQRWPGVRQKEPNVALLKWESAKEVSPMQAAEVATSDPVLPLPLGRDL</sequence>
<evidence type="ECO:0000313" key="1">
    <source>
        <dbReference type="EMBL" id="GBN91890.1"/>
    </source>
</evidence>
<protein>
    <submittedName>
        <fullName evidence="1">Uncharacterized protein</fullName>
    </submittedName>
</protein>
<comment type="caution">
    <text evidence="1">The sequence shown here is derived from an EMBL/GenBank/DDBJ whole genome shotgun (WGS) entry which is preliminary data.</text>
</comment>
<keyword evidence="2" id="KW-1185">Reference proteome</keyword>
<dbReference type="Proteomes" id="UP000499080">
    <property type="component" value="Unassembled WGS sequence"/>
</dbReference>
<dbReference type="AlphaFoldDB" id="A0A4Y2SWB7"/>
<accession>A0A4Y2SWB7</accession>
<evidence type="ECO:0000313" key="2">
    <source>
        <dbReference type="Proteomes" id="UP000499080"/>
    </source>
</evidence>
<dbReference type="EMBL" id="BGPR01024121">
    <property type="protein sequence ID" value="GBN91890.1"/>
    <property type="molecule type" value="Genomic_DNA"/>
</dbReference>
<gene>
    <name evidence="1" type="ORF">AVEN_35642_1</name>
</gene>
<reference evidence="1 2" key="1">
    <citation type="journal article" date="2019" name="Sci. Rep.">
        <title>Orb-weaving spider Araneus ventricosus genome elucidates the spidroin gene catalogue.</title>
        <authorList>
            <person name="Kono N."/>
            <person name="Nakamura H."/>
            <person name="Ohtoshi R."/>
            <person name="Moran D.A.P."/>
            <person name="Shinohara A."/>
            <person name="Yoshida Y."/>
            <person name="Fujiwara M."/>
            <person name="Mori M."/>
            <person name="Tomita M."/>
            <person name="Arakawa K."/>
        </authorList>
    </citation>
    <scope>NUCLEOTIDE SEQUENCE [LARGE SCALE GENOMIC DNA]</scope>
</reference>
<feature type="non-terminal residue" evidence="1">
    <location>
        <position position="71"/>
    </location>
</feature>
<proteinExistence type="predicted"/>